<dbReference type="Gene3D" id="3.40.50.720">
    <property type="entry name" value="NAD(P)-binding Rossmann-like Domain"/>
    <property type="match status" value="1"/>
</dbReference>
<name>A0A3L9M3G4_9FLAO</name>
<protein>
    <submittedName>
        <fullName evidence="2">NAD-dependent epimerase/dehydratase family protein</fullName>
    </submittedName>
</protein>
<reference evidence="2 3" key="1">
    <citation type="submission" date="2018-10" db="EMBL/GenBank/DDBJ databases">
        <authorList>
            <person name="Chen X."/>
        </authorList>
    </citation>
    <scope>NUCLEOTIDE SEQUENCE [LARGE SCALE GENOMIC DNA]</scope>
    <source>
        <strain evidence="2 3">YIM 102668</strain>
    </source>
</reference>
<dbReference type="GO" id="GO:0016646">
    <property type="term" value="F:oxidoreductase activity, acting on the CH-NH group of donors, NAD or NADP as acceptor"/>
    <property type="evidence" value="ECO:0007669"/>
    <property type="project" value="TreeGrafter"/>
</dbReference>
<dbReference type="AlphaFoldDB" id="A0A3L9M3G4"/>
<proteinExistence type="predicted"/>
<evidence type="ECO:0000313" key="3">
    <source>
        <dbReference type="Proteomes" id="UP000275348"/>
    </source>
</evidence>
<dbReference type="RefSeq" id="WP_121935704.1">
    <property type="nucleotide sequence ID" value="NZ_RDOJ01000026.1"/>
</dbReference>
<gene>
    <name evidence="2" type="ORF">EAH69_13295</name>
</gene>
<organism evidence="2 3">
    <name type="scientific">Faecalibacter macacae</name>
    <dbReference type="NCBI Taxonomy" id="1859289"/>
    <lineage>
        <taxon>Bacteria</taxon>
        <taxon>Pseudomonadati</taxon>
        <taxon>Bacteroidota</taxon>
        <taxon>Flavobacteriia</taxon>
        <taxon>Flavobacteriales</taxon>
        <taxon>Weeksellaceae</taxon>
        <taxon>Faecalibacter</taxon>
    </lineage>
</organism>
<keyword evidence="3" id="KW-1185">Reference proteome</keyword>
<evidence type="ECO:0000313" key="2">
    <source>
        <dbReference type="EMBL" id="RLZ06506.1"/>
    </source>
</evidence>
<dbReference type="PANTHER" id="PTHR43355:SF2">
    <property type="entry name" value="FLAVIN REDUCTASE (NADPH)"/>
    <property type="match status" value="1"/>
</dbReference>
<dbReference type="PANTHER" id="PTHR43355">
    <property type="entry name" value="FLAVIN REDUCTASE (NADPH)"/>
    <property type="match status" value="1"/>
</dbReference>
<dbReference type="Proteomes" id="UP000275348">
    <property type="component" value="Unassembled WGS sequence"/>
</dbReference>
<dbReference type="InterPro" id="IPR036291">
    <property type="entry name" value="NAD(P)-bd_dom_sf"/>
</dbReference>
<dbReference type="OrthoDB" id="9785372at2"/>
<sequence length="216" mass="23571">MRVALIGATGFVGSAILKELSERNHSIKAISRSINTESDLKNVVPIQIDVNDVDALAADLKGADVVVSAFNPGWTNPNIYEEFLTGAKNIQEAAKKANVKRFIVIGGAGSLFLDDELRVIDTPQFPDEIKPGATAAAEYLDFIQTENQIDWEFFSPAIEMHQGTSGVRTGRYRLGLDNPVIGKDGRSVLSVEDVAVVIADEVEKQNFTKRRFTAGY</sequence>
<dbReference type="SUPFAM" id="SSF51735">
    <property type="entry name" value="NAD(P)-binding Rossmann-fold domains"/>
    <property type="match status" value="1"/>
</dbReference>
<dbReference type="Pfam" id="PF13460">
    <property type="entry name" value="NAD_binding_10"/>
    <property type="match status" value="1"/>
</dbReference>
<accession>A0A3L9M3G4</accession>
<evidence type="ECO:0000259" key="1">
    <source>
        <dbReference type="Pfam" id="PF13460"/>
    </source>
</evidence>
<comment type="caution">
    <text evidence="2">The sequence shown here is derived from an EMBL/GenBank/DDBJ whole genome shotgun (WGS) entry which is preliminary data.</text>
</comment>
<feature type="domain" description="NAD(P)-binding" evidence="1">
    <location>
        <begin position="7"/>
        <end position="203"/>
    </location>
</feature>
<dbReference type="InterPro" id="IPR051606">
    <property type="entry name" value="Polyketide_Oxido-like"/>
</dbReference>
<dbReference type="InterPro" id="IPR016040">
    <property type="entry name" value="NAD(P)-bd_dom"/>
</dbReference>
<dbReference type="EMBL" id="RDOJ01000026">
    <property type="protein sequence ID" value="RLZ06506.1"/>
    <property type="molecule type" value="Genomic_DNA"/>
</dbReference>